<dbReference type="KEGG" id="dpx:DAPPUDRAFT_61492"/>
<dbReference type="Gene3D" id="1.20.1250.20">
    <property type="entry name" value="MFS general substrate transporter like domains"/>
    <property type="match status" value="1"/>
</dbReference>
<evidence type="ECO:0000256" key="2">
    <source>
        <dbReference type="ARBA" id="ARBA00022692"/>
    </source>
</evidence>
<dbReference type="InterPro" id="IPR036259">
    <property type="entry name" value="MFS_trans_sf"/>
</dbReference>
<evidence type="ECO:0000256" key="3">
    <source>
        <dbReference type="ARBA" id="ARBA00022989"/>
    </source>
</evidence>
<dbReference type="PANTHER" id="PTHR23503">
    <property type="entry name" value="SOLUTE CARRIER FAMILY 2"/>
    <property type="match status" value="1"/>
</dbReference>
<feature type="domain" description="Major facilitator superfamily (MFS) profile" evidence="8">
    <location>
        <begin position="87"/>
        <end position="528"/>
    </location>
</feature>
<evidence type="ECO:0000256" key="7">
    <source>
        <dbReference type="SAM" id="Phobius"/>
    </source>
</evidence>
<feature type="coiled-coil region" evidence="6">
    <location>
        <begin position="16"/>
        <end position="74"/>
    </location>
</feature>
<feature type="transmembrane region" description="Helical" evidence="7">
    <location>
        <begin position="258"/>
        <end position="278"/>
    </location>
</feature>
<dbReference type="InterPro" id="IPR005828">
    <property type="entry name" value="MFS_sugar_transport-like"/>
</dbReference>
<dbReference type="FunFam" id="1.20.1250.20:FF:000029">
    <property type="entry name" value="solute carrier family 2, facilitated glucose transporter member 4"/>
    <property type="match status" value="1"/>
</dbReference>
<feature type="transmembrane region" description="Helical" evidence="7">
    <location>
        <begin position="435"/>
        <end position="462"/>
    </location>
</feature>
<dbReference type="OrthoDB" id="4540492at2759"/>
<dbReference type="InterPro" id="IPR003663">
    <property type="entry name" value="Sugar/inositol_transpt"/>
</dbReference>
<reference evidence="9 10" key="1">
    <citation type="journal article" date="2011" name="Science">
        <title>The ecoresponsive genome of Daphnia pulex.</title>
        <authorList>
            <person name="Colbourne J.K."/>
            <person name="Pfrender M.E."/>
            <person name="Gilbert D."/>
            <person name="Thomas W.K."/>
            <person name="Tucker A."/>
            <person name="Oakley T.H."/>
            <person name="Tokishita S."/>
            <person name="Aerts A."/>
            <person name="Arnold G.J."/>
            <person name="Basu M.K."/>
            <person name="Bauer D.J."/>
            <person name="Caceres C.E."/>
            <person name="Carmel L."/>
            <person name="Casola C."/>
            <person name="Choi J.H."/>
            <person name="Detter J.C."/>
            <person name="Dong Q."/>
            <person name="Dusheyko S."/>
            <person name="Eads B.D."/>
            <person name="Frohlich T."/>
            <person name="Geiler-Samerotte K.A."/>
            <person name="Gerlach D."/>
            <person name="Hatcher P."/>
            <person name="Jogdeo S."/>
            <person name="Krijgsveld J."/>
            <person name="Kriventseva E.V."/>
            <person name="Kultz D."/>
            <person name="Laforsch C."/>
            <person name="Lindquist E."/>
            <person name="Lopez J."/>
            <person name="Manak J.R."/>
            <person name="Muller J."/>
            <person name="Pangilinan J."/>
            <person name="Patwardhan R.P."/>
            <person name="Pitluck S."/>
            <person name="Pritham E.J."/>
            <person name="Rechtsteiner A."/>
            <person name="Rho M."/>
            <person name="Rogozin I.B."/>
            <person name="Sakarya O."/>
            <person name="Salamov A."/>
            <person name="Schaack S."/>
            <person name="Shapiro H."/>
            <person name="Shiga Y."/>
            <person name="Skalitzky C."/>
            <person name="Smith Z."/>
            <person name="Souvorov A."/>
            <person name="Sung W."/>
            <person name="Tang Z."/>
            <person name="Tsuchiya D."/>
            <person name="Tu H."/>
            <person name="Vos H."/>
            <person name="Wang M."/>
            <person name="Wolf Y.I."/>
            <person name="Yamagata H."/>
            <person name="Yamada T."/>
            <person name="Ye Y."/>
            <person name="Shaw J.R."/>
            <person name="Andrews J."/>
            <person name="Crease T.J."/>
            <person name="Tang H."/>
            <person name="Lucas S.M."/>
            <person name="Robertson H.M."/>
            <person name="Bork P."/>
            <person name="Koonin E.V."/>
            <person name="Zdobnov E.M."/>
            <person name="Grigoriev I.V."/>
            <person name="Lynch M."/>
            <person name="Boore J.L."/>
        </authorList>
    </citation>
    <scope>NUCLEOTIDE SEQUENCE [LARGE SCALE GENOMIC DNA]</scope>
</reference>
<evidence type="ECO:0000256" key="1">
    <source>
        <dbReference type="ARBA" id="ARBA00004141"/>
    </source>
</evidence>
<dbReference type="EMBL" id="GL732623">
    <property type="protein sequence ID" value="EFX70274.1"/>
    <property type="molecule type" value="Genomic_DNA"/>
</dbReference>
<dbReference type="AlphaFoldDB" id="E9HDC1"/>
<dbReference type="OMA" id="FIPINHD"/>
<evidence type="ECO:0000313" key="10">
    <source>
        <dbReference type="Proteomes" id="UP000000305"/>
    </source>
</evidence>
<dbReference type="PRINTS" id="PR00171">
    <property type="entry name" value="SUGRTRNSPORT"/>
</dbReference>
<dbReference type="InterPro" id="IPR020846">
    <property type="entry name" value="MFS_dom"/>
</dbReference>
<feature type="transmembrane region" description="Helical" evidence="7">
    <location>
        <begin position="169"/>
        <end position="188"/>
    </location>
</feature>
<dbReference type="SUPFAM" id="SSF103473">
    <property type="entry name" value="MFS general substrate transporter"/>
    <property type="match status" value="1"/>
</dbReference>
<feature type="transmembrane region" description="Helical" evidence="7">
    <location>
        <begin position="411"/>
        <end position="429"/>
    </location>
</feature>
<dbReference type="InterPro" id="IPR005829">
    <property type="entry name" value="Sugar_transporter_CS"/>
</dbReference>
<feature type="transmembrane region" description="Helical" evidence="7">
    <location>
        <begin position="474"/>
        <end position="495"/>
    </location>
</feature>
<evidence type="ECO:0000259" key="8">
    <source>
        <dbReference type="PROSITE" id="PS50850"/>
    </source>
</evidence>
<evidence type="ECO:0000313" key="9">
    <source>
        <dbReference type="EMBL" id="EFX70274.1"/>
    </source>
</evidence>
<keyword evidence="10" id="KW-1185">Reference proteome</keyword>
<dbReference type="InterPro" id="IPR045263">
    <property type="entry name" value="GLUT"/>
</dbReference>
<keyword evidence="4 7" id="KW-0472">Membrane</keyword>
<feature type="transmembrane region" description="Helical" evidence="7">
    <location>
        <begin position="135"/>
        <end position="157"/>
    </location>
</feature>
<dbReference type="GO" id="GO:0016020">
    <property type="term" value="C:membrane"/>
    <property type="evidence" value="ECO:0000318"/>
    <property type="project" value="GO_Central"/>
</dbReference>
<dbReference type="STRING" id="6669.E9HDC1"/>
<dbReference type="GO" id="GO:0015749">
    <property type="term" value="P:monosaccharide transmembrane transport"/>
    <property type="evidence" value="ECO:0000318"/>
    <property type="project" value="GO_Central"/>
</dbReference>
<evidence type="ECO:0000256" key="5">
    <source>
        <dbReference type="RuleBase" id="RU003346"/>
    </source>
</evidence>
<dbReference type="eggNOG" id="KOG0569">
    <property type="taxonomic scope" value="Eukaryota"/>
</dbReference>
<gene>
    <name evidence="9" type="ORF">DAPPUDRAFT_61492</name>
</gene>
<feature type="transmembrane region" description="Helical" evidence="7">
    <location>
        <begin position="501"/>
        <end position="520"/>
    </location>
</feature>
<feature type="transmembrane region" description="Helical" evidence="7">
    <location>
        <begin position="79"/>
        <end position="100"/>
    </location>
</feature>
<evidence type="ECO:0000256" key="6">
    <source>
        <dbReference type="SAM" id="Coils"/>
    </source>
</evidence>
<feature type="transmembrane region" description="Helical" evidence="7">
    <location>
        <begin position="228"/>
        <end position="246"/>
    </location>
</feature>
<dbReference type="PROSITE" id="PS50850">
    <property type="entry name" value="MFS"/>
    <property type="match status" value="1"/>
</dbReference>
<dbReference type="HOGENOM" id="CLU_001265_30_5_1"/>
<dbReference type="PANTHER" id="PTHR23503:SF128">
    <property type="entry name" value="GLUCOSE TRANSPORTER TYPE 1"/>
    <property type="match status" value="1"/>
</dbReference>
<keyword evidence="6" id="KW-0175">Coiled coil</keyword>
<accession>E9HDC1</accession>
<evidence type="ECO:0000256" key="4">
    <source>
        <dbReference type="ARBA" id="ARBA00023136"/>
    </source>
</evidence>
<protein>
    <recommendedName>
        <fullName evidence="8">Major facilitator superfamily (MFS) profile domain-containing protein</fullName>
    </recommendedName>
</protein>
<name>E9HDC1_DAPPU</name>
<keyword evidence="2 7" id="KW-0812">Transmembrane</keyword>
<dbReference type="GO" id="GO:0015149">
    <property type="term" value="F:hexose transmembrane transporter activity"/>
    <property type="evidence" value="ECO:0000318"/>
    <property type="project" value="GO_Central"/>
</dbReference>
<dbReference type="Proteomes" id="UP000000305">
    <property type="component" value="Unassembled WGS sequence"/>
</dbReference>
<dbReference type="PhylomeDB" id="E9HDC1"/>
<comment type="subcellular location">
    <subcellularLocation>
        <location evidence="1">Membrane</location>
        <topology evidence="1">Multi-pass membrane protein</topology>
    </subcellularLocation>
</comment>
<proteinExistence type="inferred from homology"/>
<dbReference type="InParanoid" id="E9HDC1"/>
<sequence length="544" mass="60233">MAPVVCPALCEIRTQLQELTRSVESCQNEVSDMKRDMSTMRHDVESVHHVKEDIDDLRDCIDKLQEQNRRRKLRLLEQGLTGFLIYAIFAAVLGMLQFGYNTGVINAPQGASIFFIKSAYYSRYGVEIADGWEKIIFSIAVSIFAIGGMIGGFGGGFVANKFGRKRGLLLNNATGILGAILMAFSKAAQSYEMLIIGRMIIGFNCGLNTSLVPMYISEIAPLNLRGGLGTVNQLGVTVGILFSQILGIQEILGTESGWPLLLGLAICPAILQLILFSFCPESPRYLLITANREEEARTAMKRLRASSQIEEDMEEMRVEAQQSEAHMGMLELLKSRALLMPLGIGIVMQLSQQLSGINAVLYYSTELFIGAGLASESAKYATIGVGAIMVGMTLVSIPLMDRAGRRTLHLWGLGGMFIFSIFITISLLVMELIEWVRYVAVVATLTFVLFFAVGPGSIPWMITAELFSQGPRPAAMSIAVLVNWLANFLVGLFFLPLKAMLHNYIFLPFSVLLAFFWIFTYKIVPETKNKTFDEISALFRRNDR</sequence>
<organism evidence="9 10">
    <name type="scientific">Daphnia pulex</name>
    <name type="common">Water flea</name>
    <dbReference type="NCBI Taxonomy" id="6669"/>
    <lineage>
        <taxon>Eukaryota</taxon>
        <taxon>Metazoa</taxon>
        <taxon>Ecdysozoa</taxon>
        <taxon>Arthropoda</taxon>
        <taxon>Crustacea</taxon>
        <taxon>Branchiopoda</taxon>
        <taxon>Diplostraca</taxon>
        <taxon>Cladocera</taxon>
        <taxon>Anomopoda</taxon>
        <taxon>Daphniidae</taxon>
        <taxon>Daphnia</taxon>
    </lineage>
</organism>
<feature type="transmembrane region" description="Helical" evidence="7">
    <location>
        <begin position="194"/>
        <end position="216"/>
    </location>
</feature>
<dbReference type="PROSITE" id="PS00217">
    <property type="entry name" value="SUGAR_TRANSPORT_2"/>
    <property type="match status" value="1"/>
</dbReference>
<comment type="similarity">
    <text evidence="5">Belongs to the major facilitator superfamily. Sugar transporter (TC 2.A.1.1) family.</text>
</comment>
<keyword evidence="3 7" id="KW-1133">Transmembrane helix</keyword>
<dbReference type="NCBIfam" id="TIGR00879">
    <property type="entry name" value="SP"/>
    <property type="match status" value="1"/>
</dbReference>
<feature type="transmembrane region" description="Helical" evidence="7">
    <location>
        <begin position="380"/>
        <end position="399"/>
    </location>
</feature>
<dbReference type="Pfam" id="PF00083">
    <property type="entry name" value="Sugar_tr"/>
    <property type="match status" value="1"/>
</dbReference>
<dbReference type="PROSITE" id="PS00216">
    <property type="entry name" value="SUGAR_TRANSPORT_1"/>
    <property type="match status" value="1"/>
</dbReference>
<keyword evidence="5" id="KW-0813">Transport</keyword>